<dbReference type="Gene3D" id="1.10.3210.10">
    <property type="entry name" value="Hypothetical protein af1432"/>
    <property type="match status" value="1"/>
</dbReference>
<dbReference type="InterPro" id="IPR003695">
    <property type="entry name" value="Ppx_GppA_N"/>
</dbReference>
<dbReference type="InterPro" id="IPR030673">
    <property type="entry name" value="PyroPPase_GppA_Ppx"/>
</dbReference>
<name>A0AAW6TVW7_9BACT</name>
<feature type="domain" description="Ppx/GppA phosphatase C-terminal" evidence="3">
    <location>
        <begin position="334"/>
        <end position="478"/>
    </location>
</feature>
<dbReference type="SUPFAM" id="SSF53067">
    <property type="entry name" value="Actin-like ATPase domain"/>
    <property type="match status" value="2"/>
</dbReference>
<keyword evidence="5" id="KW-1185">Reference proteome</keyword>
<dbReference type="InterPro" id="IPR048950">
    <property type="entry name" value="Ppx_GppA_C"/>
</dbReference>
<dbReference type="InterPro" id="IPR050273">
    <property type="entry name" value="GppA/Ppx_hydrolase"/>
</dbReference>
<reference evidence="4" key="1">
    <citation type="submission" date="2023-05" db="EMBL/GenBank/DDBJ databases">
        <title>Anaerotaeda fermentans gen. nov., sp. nov., a novel anaerobic planctomycete of the new family within the order Sedimentisphaerales isolated from Taman Peninsula, Russia.</title>
        <authorList>
            <person name="Khomyakova M.A."/>
            <person name="Merkel A.Y."/>
            <person name="Slobodkin A.I."/>
        </authorList>
    </citation>
    <scope>NUCLEOTIDE SEQUENCE</scope>
    <source>
        <strain evidence="4">M17dextr</strain>
    </source>
</reference>
<gene>
    <name evidence="4" type="ORF">QJ522_02140</name>
</gene>
<evidence type="ECO:0000256" key="1">
    <source>
        <dbReference type="ARBA" id="ARBA00022801"/>
    </source>
</evidence>
<dbReference type="Gene3D" id="3.30.420.40">
    <property type="match status" value="1"/>
</dbReference>
<dbReference type="Proteomes" id="UP001431776">
    <property type="component" value="Unassembled WGS sequence"/>
</dbReference>
<dbReference type="PANTHER" id="PTHR30005:SF0">
    <property type="entry name" value="RETROGRADE REGULATION PROTEIN 2"/>
    <property type="match status" value="1"/>
</dbReference>
<dbReference type="RefSeq" id="WP_349243241.1">
    <property type="nucleotide sequence ID" value="NZ_JASCXX010000002.1"/>
</dbReference>
<dbReference type="EMBL" id="JASCXX010000002">
    <property type="protein sequence ID" value="MDI6447829.1"/>
    <property type="molecule type" value="Genomic_DNA"/>
</dbReference>
<dbReference type="PANTHER" id="PTHR30005">
    <property type="entry name" value="EXOPOLYPHOSPHATASE"/>
    <property type="match status" value="1"/>
</dbReference>
<dbReference type="CDD" id="cd24006">
    <property type="entry name" value="ASKHA_NBD_PPX_GppA"/>
    <property type="match status" value="1"/>
</dbReference>
<proteinExistence type="predicted"/>
<comment type="caution">
    <text evidence="4">The sequence shown here is derived from an EMBL/GenBank/DDBJ whole genome shotgun (WGS) entry which is preliminary data.</text>
</comment>
<sequence length="523" mass="57143">MMTTDDKSKAPGVAETMAVIDIGSNSIRMMIGQVVPDGRVEILERLRRVVHLGQDVFRSGRIRAETLRSAVGILRDYRHVLNTYGVHRVRAVATSAAREAANGDTFVDRVLMAAGLEVSIISVTEEGRLTVSAVREAVGEKLLGRGRALVVEVGGGSTVLNLLSRGEITASQSLPTGSVRMQEVMATTTERADQAARLIQGQVASAISAFRSLLPLKSVQTFVAVGGDARWAATQVGKPLGADRLEAVSAEALGKLLDRCRRLTADELARSYNLPYTDAETITPALLVYQVLLEATRAKRMIVTDVSMRDGLLLELARDAAGTKDDAAYREIIQSAQGIAQKYQVDVAHAEQTRSLAVQLFDQLTGEHRLGERHRLLLEVAAILHEIGTFVASRAHHKHSFYLIVNSEIVGLTQDELAVVANVARYHRRSRPKPSHLDYISLPRERRMIVNKLAALLRIAESLDSSRTQQIQTLESRIDGNGLVVSVKAGGDFTLERRAIADVADMMLDIYGLDVRLEEAVRP</sequence>
<evidence type="ECO:0000259" key="2">
    <source>
        <dbReference type="Pfam" id="PF02541"/>
    </source>
</evidence>
<dbReference type="GO" id="GO:0016462">
    <property type="term" value="F:pyrophosphatase activity"/>
    <property type="evidence" value="ECO:0007669"/>
    <property type="project" value="TreeGrafter"/>
</dbReference>
<dbReference type="Pfam" id="PF21447">
    <property type="entry name" value="Ppx-GppA_III"/>
    <property type="match status" value="1"/>
</dbReference>
<dbReference type="Pfam" id="PF02541">
    <property type="entry name" value="Ppx-GppA"/>
    <property type="match status" value="1"/>
</dbReference>
<evidence type="ECO:0000313" key="4">
    <source>
        <dbReference type="EMBL" id="MDI6447829.1"/>
    </source>
</evidence>
<dbReference type="InterPro" id="IPR043129">
    <property type="entry name" value="ATPase_NBD"/>
</dbReference>
<accession>A0AAW6TVW7</accession>
<organism evidence="4 5">
    <name type="scientific">Anaerobaca lacustris</name>
    <dbReference type="NCBI Taxonomy" id="3044600"/>
    <lineage>
        <taxon>Bacteria</taxon>
        <taxon>Pseudomonadati</taxon>
        <taxon>Planctomycetota</taxon>
        <taxon>Phycisphaerae</taxon>
        <taxon>Sedimentisphaerales</taxon>
        <taxon>Anaerobacaceae</taxon>
        <taxon>Anaerobaca</taxon>
    </lineage>
</organism>
<dbReference type="PIRSF" id="PIRSF001267">
    <property type="entry name" value="Pyrophosphatase_GppA_Ppx"/>
    <property type="match status" value="1"/>
</dbReference>
<protein>
    <submittedName>
        <fullName evidence="4">Ppx/GppA phosphatase family protein</fullName>
    </submittedName>
</protein>
<dbReference type="SUPFAM" id="SSF109604">
    <property type="entry name" value="HD-domain/PDEase-like"/>
    <property type="match status" value="1"/>
</dbReference>
<dbReference type="Gene3D" id="3.30.420.150">
    <property type="entry name" value="Exopolyphosphatase. Domain 2"/>
    <property type="match status" value="1"/>
</dbReference>
<evidence type="ECO:0000313" key="5">
    <source>
        <dbReference type="Proteomes" id="UP001431776"/>
    </source>
</evidence>
<feature type="domain" description="Ppx/GppA phosphatase N-terminal" evidence="2">
    <location>
        <begin position="37"/>
        <end position="317"/>
    </location>
</feature>
<evidence type="ECO:0000259" key="3">
    <source>
        <dbReference type="Pfam" id="PF21447"/>
    </source>
</evidence>
<dbReference type="AlphaFoldDB" id="A0AAW6TVW7"/>
<keyword evidence="1" id="KW-0378">Hydrolase</keyword>